<dbReference type="SMART" id="SM01324">
    <property type="entry name" value="YARHG"/>
    <property type="match status" value="1"/>
</dbReference>
<keyword evidence="2 12" id="KW-0723">Serine/threonine-protein kinase</keyword>
<evidence type="ECO:0000313" key="12">
    <source>
        <dbReference type="EMBL" id="GCL35414.1"/>
    </source>
</evidence>
<dbReference type="Proteomes" id="UP000300142">
    <property type="component" value="Unassembled WGS sequence"/>
</dbReference>
<evidence type="ECO:0000256" key="4">
    <source>
        <dbReference type="ARBA" id="ARBA00022741"/>
    </source>
</evidence>
<dbReference type="InterPro" id="IPR038434">
    <property type="entry name" value="YARHG_sf"/>
</dbReference>
<dbReference type="PROSITE" id="PS00107">
    <property type="entry name" value="PROTEIN_KINASE_ATP"/>
    <property type="match status" value="1"/>
</dbReference>
<evidence type="ECO:0000313" key="13">
    <source>
        <dbReference type="Proteomes" id="UP000300142"/>
    </source>
</evidence>
<protein>
    <recommendedName>
        <fullName evidence="1">non-specific serine/threonine protein kinase</fullName>
        <ecNumber evidence="1">2.7.11.1</ecNumber>
    </recommendedName>
</protein>
<reference evidence="13" key="1">
    <citation type="submission" date="2019-02" db="EMBL/GenBank/DDBJ databases">
        <title>Draft genome sequence of Sphaerospermopsis reniformis NIES-1949.</title>
        <authorList>
            <person name="Yamaguchi H."/>
            <person name="Suzuki S."/>
            <person name="Kawachi M."/>
        </authorList>
    </citation>
    <scope>NUCLEOTIDE SEQUENCE [LARGE SCALE GENOMIC DNA]</scope>
    <source>
        <strain evidence="13">NIES-1949</strain>
    </source>
</reference>
<evidence type="ECO:0000256" key="1">
    <source>
        <dbReference type="ARBA" id="ARBA00012513"/>
    </source>
</evidence>
<feature type="compositionally biased region" description="Low complexity" evidence="10">
    <location>
        <begin position="343"/>
        <end position="363"/>
    </location>
</feature>
<dbReference type="PROSITE" id="PS00108">
    <property type="entry name" value="PROTEIN_KINASE_ST"/>
    <property type="match status" value="1"/>
</dbReference>
<dbReference type="Gene3D" id="1.20.58.1690">
    <property type="match status" value="1"/>
</dbReference>
<dbReference type="PROSITE" id="PS50011">
    <property type="entry name" value="PROTEIN_KINASE_DOM"/>
    <property type="match status" value="1"/>
</dbReference>
<sequence>MLLNNRYQVIRTLGSGGFGETFLAQDTNMPSQRLCVVKQLKPIHNNPQIYQIVQERFQREAAILETLGSASDQIPALYAYFSTGGEFYLVQEWIEGDTLTAKMQKQGLFTENAIEELLVNILPVLKYIHSQKIVHRDIKPDNIIIRKSDNKPVLIDFGAVRESMGTVLNSQGNPTSSIIIGTPGFMSSEQAAGRPVYSSDLYSLGLTAIYLLTGKPPQTLETDPQTGKIIWQNFASNINPHLAKVIDKSIAYHPRERFTSAQEMLDALQIKSVINSQSPVTQTIIAPPLQNTVTVSPGNTNQPVNQNNKQTGMILPSIIASSLIGGSIIIGLAINKSSPPVESANNTNTTLSSSNKNSVESSSPTQEEQKTESSKNTSPQSTDATQTQVNPPLADESVVNNSFYFVADSAFKDLPTATQQVRTLQVRGYSQAGMFWIPDYPNLSGKRLYQVYANWFSDRTNCINFLKTYGQVNSDAYCVLASKDANTSPDRVYFKEIFKVSISDTSPVNNTNINNNYFWLSQRRVTAADLSGKSGYELDIMRNTIFAVHGRRFNTPELQAYFNQQSWYNPQYSPQEFPVDLLSKIEVENAEFINQYQDQNNLRYFR</sequence>
<keyword evidence="5 12" id="KW-0418">Kinase</keyword>
<feature type="region of interest" description="Disordered" evidence="10">
    <location>
        <begin position="339"/>
        <end position="393"/>
    </location>
</feature>
<evidence type="ECO:0000256" key="7">
    <source>
        <dbReference type="ARBA" id="ARBA00047899"/>
    </source>
</evidence>
<evidence type="ECO:0000256" key="6">
    <source>
        <dbReference type="ARBA" id="ARBA00022840"/>
    </source>
</evidence>
<dbReference type="PANTHER" id="PTHR24363:SF0">
    <property type="entry name" value="SERINE_THREONINE KINASE LIKE DOMAIN CONTAINING 1"/>
    <property type="match status" value="1"/>
</dbReference>
<dbReference type="CDD" id="cd14014">
    <property type="entry name" value="STKc_PknB_like"/>
    <property type="match status" value="1"/>
</dbReference>
<dbReference type="InterPro" id="IPR025582">
    <property type="entry name" value="YARHG_dom"/>
</dbReference>
<dbReference type="GO" id="GO:0005524">
    <property type="term" value="F:ATP binding"/>
    <property type="evidence" value="ECO:0007669"/>
    <property type="project" value="UniProtKB-UniRule"/>
</dbReference>
<dbReference type="InterPro" id="IPR000719">
    <property type="entry name" value="Prot_kinase_dom"/>
</dbReference>
<gene>
    <name evidence="12" type="ORF">SR1949_05080</name>
</gene>
<dbReference type="InterPro" id="IPR017441">
    <property type="entry name" value="Protein_kinase_ATP_BS"/>
</dbReference>
<dbReference type="EC" id="2.7.11.1" evidence="1"/>
<keyword evidence="4 9" id="KW-0547">Nucleotide-binding</keyword>
<organism evidence="12 13">
    <name type="scientific">Sphaerospermopsis reniformis</name>
    <dbReference type="NCBI Taxonomy" id="531300"/>
    <lineage>
        <taxon>Bacteria</taxon>
        <taxon>Bacillati</taxon>
        <taxon>Cyanobacteriota</taxon>
        <taxon>Cyanophyceae</taxon>
        <taxon>Nostocales</taxon>
        <taxon>Aphanizomenonaceae</taxon>
        <taxon>Sphaerospermopsis</taxon>
    </lineage>
</organism>
<evidence type="ECO:0000256" key="2">
    <source>
        <dbReference type="ARBA" id="ARBA00022527"/>
    </source>
</evidence>
<feature type="compositionally biased region" description="Polar residues" evidence="10">
    <location>
        <begin position="374"/>
        <end position="390"/>
    </location>
</feature>
<dbReference type="GO" id="GO:0004674">
    <property type="term" value="F:protein serine/threonine kinase activity"/>
    <property type="evidence" value="ECO:0007669"/>
    <property type="project" value="UniProtKB-KW"/>
</dbReference>
<keyword evidence="3" id="KW-0808">Transferase</keyword>
<evidence type="ECO:0000256" key="10">
    <source>
        <dbReference type="SAM" id="MobiDB-lite"/>
    </source>
</evidence>
<accession>A0A479ZZY4</accession>
<evidence type="ECO:0000256" key="9">
    <source>
        <dbReference type="PROSITE-ProRule" id="PRU10141"/>
    </source>
</evidence>
<dbReference type="Pfam" id="PF00069">
    <property type="entry name" value="Pkinase"/>
    <property type="match status" value="1"/>
</dbReference>
<dbReference type="AlphaFoldDB" id="A0A479ZZY4"/>
<dbReference type="RefSeq" id="WP_201277564.1">
    <property type="nucleotide sequence ID" value="NZ_BJCE01000009.1"/>
</dbReference>
<dbReference type="Gene3D" id="1.10.510.10">
    <property type="entry name" value="Transferase(Phosphotransferase) domain 1"/>
    <property type="match status" value="1"/>
</dbReference>
<dbReference type="PANTHER" id="PTHR24363">
    <property type="entry name" value="SERINE/THREONINE PROTEIN KINASE"/>
    <property type="match status" value="1"/>
</dbReference>
<dbReference type="EMBL" id="BJCE01000009">
    <property type="protein sequence ID" value="GCL35414.1"/>
    <property type="molecule type" value="Genomic_DNA"/>
</dbReference>
<comment type="catalytic activity">
    <reaction evidence="8">
        <text>L-seryl-[protein] + ATP = O-phospho-L-seryl-[protein] + ADP + H(+)</text>
        <dbReference type="Rhea" id="RHEA:17989"/>
        <dbReference type="Rhea" id="RHEA-COMP:9863"/>
        <dbReference type="Rhea" id="RHEA-COMP:11604"/>
        <dbReference type="ChEBI" id="CHEBI:15378"/>
        <dbReference type="ChEBI" id="CHEBI:29999"/>
        <dbReference type="ChEBI" id="CHEBI:30616"/>
        <dbReference type="ChEBI" id="CHEBI:83421"/>
        <dbReference type="ChEBI" id="CHEBI:456216"/>
        <dbReference type="EC" id="2.7.11.1"/>
    </reaction>
</comment>
<name>A0A479ZZY4_9CYAN</name>
<evidence type="ECO:0000256" key="5">
    <source>
        <dbReference type="ARBA" id="ARBA00022777"/>
    </source>
</evidence>
<evidence type="ECO:0000256" key="3">
    <source>
        <dbReference type="ARBA" id="ARBA00022679"/>
    </source>
</evidence>
<dbReference type="InterPro" id="IPR011009">
    <property type="entry name" value="Kinase-like_dom_sf"/>
</dbReference>
<evidence type="ECO:0000259" key="11">
    <source>
        <dbReference type="PROSITE" id="PS50011"/>
    </source>
</evidence>
<keyword evidence="13" id="KW-1185">Reference proteome</keyword>
<comment type="catalytic activity">
    <reaction evidence="7">
        <text>L-threonyl-[protein] + ATP = O-phospho-L-threonyl-[protein] + ADP + H(+)</text>
        <dbReference type="Rhea" id="RHEA:46608"/>
        <dbReference type="Rhea" id="RHEA-COMP:11060"/>
        <dbReference type="Rhea" id="RHEA-COMP:11605"/>
        <dbReference type="ChEBI" id="CHEBI:15378"/>
        <dbReference type="ChEBI" id="CHEBI:30013"/>
        <dbReference type="ChEBI" id="CHEBI:30616"/>
        <dbReference type="ChEBI" id="CHEBI:61977"/>
        <dbReference type="ChEBI" id="CHEBI:456216"/>
        <dbReference type="EC" id="2.7.11.1"/>
    </reaction>
</comment>
<proteinExistence type="predicted"/>
<dbReference type="SUPFAM" id="SSF56112">
    <property type="entry name" value="Protein kinase-like (PK-like)"/>
    <property type="match status" value="1"/>
</dbReference>
<dbReference type="InterPro" id="IPR008271">
    <property type="entry name" value="Ser/Thr_kinase_AS"/>
</dbReference>
<feature type="domain" description="Protein kinase" evidence="11">
    <location>
        <begin position="7"/>
        <end position="274"/>
    </location>
</feature>
<feature type="binding site" evidence="9">
    <location>
        <position position="38"/>
    </location>
    <ligand>
        <name>ATP</name>
        <dbReference type="ChEBI" id="CHEBI:30616"/>
    </ligand>
</feature>
<evidence type="ECO:0000256" key="8">
    <source>
        <dbReference type="ARBA" id="ARBA00048679"/>
    </source>
</evidence>
<comment type="caution">
    <text evidence="12">The sequence shown here is derived from an EMBL/GenBank/DDBJ whole genome shotgun (WGS) entry which is preliminary data.</text>
</comment>
<dbReference type="Pfam" id="PF13308">
    <property type="entry name" value="YARHG"/>
    <property type="match status" value="1"/>
</dbReference>
<dbReference type="SMART" id="SM00220">
    <property type="entry name" value="S_TKc"/>
    <property type="match status" value="1"/>
</dbReference>
<keyword evidence="6 9" id="KW-0067">ATP-binding</keyword>